<dbReference type="STRING" id="1114924.SAMN05216258_101171"/>
<dbReference type="InterPro" id="IPR004360">
    <property type="entry name" value="Glyas_Fos-R_dOase_dom"/>
</dbReference>
<gene>
    <name evidence="2" type="ORF">SAMN05216258_101171</name>
</gene>
<dbReference type="PANTHER" id="PTHR35006">
    <property type="entry name" value="GLYOXALASE FAMILY PROTEIN (AFU_ORTHOLOGUE AFUA_5G14830)"/>
    <property type="match status" value="1"/>
</dbReference>
<dbReference type="CDD" id="cd07262">
    <property type="entry name" value="VOC_like"/>
    <property type="match status" value="1"/>
</dbReference>
<dbReference type="InterPro" id="IPR029068">
    <property type="entry name" value="Glyas_Bleomycin-R_OHBP_Dase"/>
</dbReference>
<name>A0A1I3BLL7_9RHOB</name>
<sequence>MTFTHVTVGTNDIEASRRFYDTVLGALGWRRIRDQGDSGSFWGPDAPCFMATRPRNGEAATVGNGTTISFAAPDHAAVRAFHAAALALGMPDEGAPGPRPWAPGALAAYTRDPDGNKLAVYGRESAT</sequence>
<dbReference type="Proteomes" id="UP000199377">
    <property type="component" value="Unassembled WGS sequence"/>
</dbReference>
<evidence type="ECO:0000259" key="1">
    <source>
        <dbReference type="PROSITE" id="PS51819"/>
    </source>
</evidence>
<dbReference type="OrthoDB" id="9807407at2"/>
<proteinExistence type="predicted"/>
<dbReference type="Gene3D" id="3.10.180.10">
    <property type="entry name" value="2,3-Dihydroxybiphenyl 1,2-Dioxygenase, domain 1"/>
    <property type="match status" value="1"/>
</dbReference>
<accession>A0A1I3BLL7</accession>
<dbReference type="InterPro" id="IPR037523">
    <property type="entry name" value="VOC_core"/>
</dbReference>
<dbReference type="SUPFAM" id="SSF54593">
    <property type="entry name" value="Glyoxalase/Bleomycin resistance protein/Dihydroxybiphenyl dioxygenase"/>
    <property type="match status" value="1"/>
</dbReference>
<dbReference type="GO" id="GO:0051213">
    <property type="term" value="F:dioxygenase activity"/>
    <property type="evidence" value="ECO:0007669"/>
    <property type="project" value="UniProtKB-KW"/>
</dbReference>
<dbReference type="Pfam" id="PF00903">
    <property type="entry name" value="Glyoxalase"/>
    <property type="match status" value="1"/>
</dbReference>
<evidence type="ECO:0000313" key="3">
    <source>
        <dbReference type="Proteomes" id="UP000199377"/>
    </source>
</evidence>
<dbReference type="PANTHER" id="PTHR35006:SF1">
    <property type="entry name" value="BLL2941 PROTEIN"/>
    <property type="match status" value="1"/>
</dbReference>
<feature type="domain" description="VOC" evidence="1">
    <location>
        <begin position="2"/>
        <end position="123"/>
    </location>
</feature>
<dbReference type="EMBL" id="FOQH01000001">
    <property type="protein sequence ID" value="SFH63006.1"/>
    <property type="molecule type" value="Genomic_DNA"/>
</dbReference>
<dbReference type="PROSITE" id="PS51819">
    <property type="entry name" value="VOC"/>
    <property type="match status" value="1"/>
</dbReference>
<dbReference type="AlphaFoldDB" id="A0A1I3BLL7"/>
<keyword evidence="2" id="KW-0223">Dioxygenase</keyword>
<organism evidence="2 3">
    <name type="scientific">Albimonas pacifica</name>
    <dbReference type="NCBI Taxonomy" id="1114924"/>
    <lineage>
        <taxon>Bacteria</taxon>
        <taxon>Pseudomonadati</taxon>
        <taxon>Pseudomonadota</taxon>
        <taxon>Alphaproteobacteria</taxon>
        <taxon>Rhodobacterales</taxon>
        <taxon>Paracoccaceae</taxon>
        <taxon>Albimonas</taxon>
    </lineage>
</organism>
<dbReference type="RefSeq" id="WP_092856891.1">
    <property type="nucleotide sequence ID" value="NZ_FOQH01000001.1"/>
</dbReference>
<keyword evidence="3" id="KW-1185">Reference proteome</keyword>
<evidence type="ECO:0000313" key="2">
    <source>
        <dbReference type="EMBL" id="SFH63006.1"/>
    </source>
</evidence>
<protein>
    <submittedName>
        <fullName evidence="2">Catechol 2,3-dioxygenase</fullName>
    </submittedName>
</protein>
<keyword evidence="2" id="KW-0560">Oxidoreductase</keyword>
<reference evidence="2 3" key="1">
    <citation type="submission" date="2016-10" db="EMBL/GenBank/DDBJ databases">
        <authorList>
            <person name="de Groot N.N."/>
        </authorList>
    </citation>
    <scope>NUCLEOTIDE SEQUENCE [LARGE SCALE GENOMIC DNA]</scope>
    <source>
        <strain evidence="2 3">CGMCC 1.11030</strain>
    </source>
</reference>